<feature type="transmembrane region" description="Helical" evidence="1">
    <location>
        <begin position="20"/>
        <end position="39"/>
    </location>
</feature>
<organism evidence="3 4">
    <name type="scientific">Sphingobium fontiphilum</name>
    <dbReference type="NCBI Taxonomy" id="944425"/>
    <lineage>
        <taxon>Bacteria</taxon>
        <taxon>Pseudomonadati</taxon>
        <taxon>Pseudomonadota</taxon>
        <taxon>Alphaproteobacteria</taxon>
        <taxon>Sphingomonadales</taxon>
        <taxon>Sphingomonadaceae</taxon>
        <taxon>Sphingobium</taxon>
    </lineage>
</organism>
<keyword evidence="4" id="KW-1185">Reference proteome</keyword>
<gene>
    <name evidence="3" type="ORF">GGR44_000751</name>
</gene>
<evidence type="ECO:0000313" key="4">
    <source>
        <dbReference type="Proteomes" id="UP000552757"/>
    </source>
</evidence>
<accession>A0A7W6DIC5</accession>
<protein>
    <submittedName>
        <fullName evidence="3">Putative membrane protein YdbT with pleckstrin-like domain</fullName>
    </submittedName>
</protein>
<evidence type="ECO:0000259" key="2">
    <source>
        <dbReference type="Pfam" id="PF03703"/>
    </source>
</evidence>
<keyword evidence="1" id="KW-1133">Transmembrane helix</keyword>
<proteinExistence type="predicted"/>
<dbReference type="RefSeq" id="WP_183954075.1">
    <property type="nucleotide sequence ID" value="NZ_JACIEB010000001.1"/>
</dbReference>
<comment type="caution">
    <text evidence="3">The sequence shown here is derived from an EMBL/GenBank/DDBJ whole genome shotgun (WGS) entry which is preliminary data.</text>
</comment>
<feature type="domain" description="YdbS-like PH" evidence="2">
    <location>
        <begin position="45"/>
        <end position="115"/>
    </location>
</feature>
<dbReference type="AlphaFoldDB" id="A0A7W6DIC5"/>
<dbReference type="Proteomes" id="UP000552757">
    <property type="component" value="Unassembled WGS sequence"/>
</dbReference>
<name>A0A7W6DIC5_9SPHN</name>
<evidence type="ECO:0000256" key="1">
    <source>
        <dbReference type="SAM" id="Phobius"/>
    </source>
</evidence>
<dbReference type="EMBL" id="JACIEB010000001">
    <property type="protein sequence ID" value="MBB3981120.1"/>
    <property type="molecule type" value="Genomic_DNA"/>
</dbReference>
<keyword evidence="1" id="KW-0812">Transmembrane</keyword>
<sequence length="128" mass="14518">MAELWLYDENPAMFRAHPFLFVLLLLSIVGIVGLGIWWIRCRGERLAVNEREVLMERGLLSKQRVQVALSSVRSVRISQTLGQRIFNVGDVELFSAGDYAEIAMRAMPDPGRIREIAAARQVDILPPR</sequence>
<reference evidence="3 4" key="1">
    <citation type="submission" date="2020-08" db="EMBL/GenBank/DDBJ databases">
        <title>Genomic Encyclopedia of Type Strains, Phase IV (KMG-IV): sequencing the most valuable type-strain genomes for metagenomic binning, comparative biology and taxonomic classification.</title>
        <authorList>
            <person name="Goeker M."/>
        </authorList>
    </citation>
    <scope>NUCLEOTIDE SEQUENCE [LARGE SCALE GENOMIC DNA]</scope>
    <source>
        <strain evidence="3 4">DSM 29348</strain>
    </source>
</reference>
<evidence type="ECO:0000313" key="3">
    <source>
        <dbReference type="EMBL" id="MBB3981120.1"/>
    </source>
</evidence>
<dbReference type="Pfam" id="PF03703">
    <property type="entry name" value="bPH_2"/>
    <property type="match status" value="1"/>
</dbReference>
<dbReference type="InterPro" id="IPR005182">
    <property type="entry name" value="YdbS-like_PH"/>
</dbReference>
<keyword evidence="1" id="KW-0472">Membrane</keyword>